<evidence type="ECO:0000256" key="3">
    <source>
        <dbReference type="ARBA" id="ARBA00022448"/>
    </source>
</evidence>
<feature type="transmembrane region" description="Helical" evidence="8">
    <location>
        <begin position="51"/>
        <end position="74"/>
    </location>
</feature>
<dbReference type="PIRSF" id="PIRSF006603">
    <property type="entry name" value="DinF"/>
    <property type="match status" value="1"/>
</dbReference>
<feature type="transmembrane region" description="Helical" evidence="8">
    <location>
        <begin position="99"/>
        <end position="118"/>
    </location>
</feature>
<protein>
    <submittedName>
        <fullName evidence="9">MATE family efflux transporter</fullName>
    </submittedName>
</protein>
<feature type="transmembrane region" description="Helical" evidence="8">
    <location>
        <begin position="352"/>
        <end position="373"/>
    </location>
</feature>
<evidence type="ECO:0000256" key="7">
    <source>
        <dbReference type="ARBA" id="ARBA00023136"/>
    </source>
</evidence>
<dbReference type="EMBL" id="JANUGP010000006">
    <property type="protein sequence ID" value="MCS0601687.1"/>
    <property type="molecule type" value="Genomic_DNA"/>
</dbReference>
<dbReference type="RefSeq" id="WP_258778106.1">
    <property type="nucleotide sequence ID" value="NZ_JANUGP010000006.1"/>
</dbReference>
<evidence type="ECO:0000256" key="2">
    <source>
        <dbReference type="ARBA" id="ARBA00010199"/>
    </source>
</evidence>
<feature type="transmembrane region" description="Helical" evidence="8">
    <location>
        <begin position="171"/>
        <end position="191"/>
    </location>
</feature>
<evidence type="ECO:0000313" key="10">
    <source>
        <dbReference type="Proteomes" id="UP001205612"/>
    </source>
</evidence>
<evidence type="ECO:0000256" key="4">
    <source>
        <dbReference type="ARBA" id="ARBA00022475"/>
    </source>
</evidence>
<feature type="transmembrane region" description="Helical" evidence="8">
    <location>
        <begin position="320"/>
        <end position="340"/>
    </location>
</feature>
<dbReference type="Proteomes" id="UP001205612">
    <property type="component" value="Unassembled WGS sequence"/>
</dbReference>
<feature type="transmembrane region" description="Helical" evidence="8">
    <location>
        <begin position="244"/>
        <end position="263"/>
    </location>
</feature>
<keyword evidence="10" id="KW-1185">Reference proteome</keyword>
<feature type="transmembrane region" description="Helical" evidence="8">
    <location>
        <begin position="275"/>
        <end position="299"/>
    </location>
</feature>
<evidence type="ECO:0000256" key="8">
    <source>
        <dbReference type="SAM" id="Phobius"/>
    </source>
</evidence>
<keyword evidence="6 8" id="KW-1133">Transmembrane helix</keyword>
<feature type="transmembrane region" description="Helical" evidence="8">
    <location>
        <begin position="138"/>
        <end position="159"/>
    </location>
</feature>
<comment type="caution">
    <text evidence="9">The sequence shown here is derived from an EMBL/GenBank/DDBJ whole genome shotgun (WGS) entry which is preliminary data.</text>
</comment>
<feature type="transmembrane region" description="Helical" evidence="8">
    <location>
        <begin position="19"/>
        <end position="39"/>
    </location>
</feature>
<keyword evidence="4" id="KW-1003">Cell membrane</keyword>
<keyword evidence="3" id="KW-0813">Transport</keyword>
<feature type="transmembrane region" description="Helical" evidence="8">
    <location>
        <begin position="413"/>
        <end position="431"/>
    </location>
</feature>
<sequence length="445" mass="45396">MTQAPAIPKAARRRHDREIVALAVPAFGALIAEPLFVMVDSAIVGHLGTAQLAGLGIASALLTTAVSVFVFLAYATTSAVARRVGAGDLPAAIRQGMDGIWLALLLGIAVIAVALPFAPGIVHLFGASTTAAPYAITYLRISALGIPAMLIVLAATGVLRGLQDTRTPLNVAVAGFVANAALNAGLVYGGGLGIAGSAWGTVIAQCGMAAVYLAVVVRGARRYGASLRPDAAGIRASAQAGVPLLVRTLSLRAILMIATAVAARLGDADIAAHQIILSLWSLLAFALDAIAIAGQAIIGRYLGADDTRGAREACRRMVQWGIAAGVALGLLVVVARPLFLPLFTGDSVVKDAALPALLMVALSQPVCGIVFVLDGVLMGAGDGPYLAGAMVITLAVFTPVALLIPALGGGLTAVWAAMTLMMTVRMLTLWLRARSGRWIVTGASR</sequence>
<dbReference type="CDD" id="cd13136">
    <property type="entry name" value="MATE_DinF_like"/>
    <property type="match status" value="1"/>
</dbReference>
<evidence type="ECO:0000256" key="6">
    <source>
        <dbReference type="ARBA" id="ARBA00022989"/>
    </source>
</evidence>
<evidence type="ECO:0000256" key="1">
    <source>
        <dbReference type="ARBA" id="ARBA00004651"/>
    </source>
</evidence>
<dbReference type="PANTHER" id="PTHR42893:SF46">
    <property type="entry name" value="PROTEIN DETOXIFICATION 44, CHLOROPLASTIC"/>
    <property type="match status" value="1"/>
</dbReference>
<evidence type="ECO:0000256" key="5">
    <source>
        <dbReference type="ARBA" id="ARBA00022692"/>
    </source>
</evidence>
<name>A0ABT2AZJ0_9ACTN</name>
<reference evidence="9 10" key="1">
    <citation type="submission" date="2022-08" db="EMBL/GenBank/DDBJ databases">
        <authorList>
            <person name="Somphong A."/>
            <person name="Phongsopitanun W."/>
        </authorList>
    </citation>
    <scope>NUCLEOTIDE SEQUENCE [LARGE SCALE GENOMIC DNA]</scope>
    <source>
        <strain evidence="9 10">LP11</strain>
    </source>
</reference>
<keyword evidence="7 8" id="KW-0472">Membrane</keyword>
<dbReference type="PANTHER" id="PTHR42893">
    <property type="entry name" value="PROTEIN DETOXIFICATION 44, CHLOROPLASTIC-RELATED"/>
    <property type="match status" value="1"/>
</dbReference>
<dbReference type="InterPro" id="IPR002528">
    <property type="entry name" value="MATE_fam"/>
</dbReference>
<dbReference type="Pfam" id="PF01554">
    <property type="entry name" value="MatE"/>
    <property type="match status" value="2"/>
</dbReference>
<accession>A0ABT2AZJ0</accession>
<dbReference type="NCBIfam" id="TIGR00797">
    <property type="entry name" value="matE"/>
    <property type="match status" value="1"/>
</dbReference>
<comment type="similarity">
    <text evidence="2">Belongs to the multi antimicrobial extrusion (MATE) (TC 2.A.66.1) family.</text>
</comment>
<evidence type="ECO:0000313" key="9">
    <source>
        <dbReference type="EMBL" id="MCS0601687.1"/>
    </source>
</evidence>
<organism evidence="9 10">
    <name type="scientific">Streptomyces pyxinicus</name>
    <dbReference type="NCBI Taxonomy" id="2970331"/>
    <lineage>
        <taxon>Bacteria</taxon>
        <taxon>Bacillati</taxon>
        <taxon>Actinomycetota</taxon>
        <taxon>Actinomycetes</taxon>
        <taxon>Kitasatosporales</taxon>
        <taxon>Streptomycetaceae</taxon>
        <taxon>Streptomyces</taxon>
    </lineage>
</organism>
<gene>
    <name evidence="9" type="ORF">NX794_10735</name>
</gene>
<proteinExistence type="inferred from homology"/>
<feature type="transmembrane region" description="Helical" evidence="8">
    <location>
        <begin position="385"/>
        <end position="407"/>
    </location>
</feature>
<feature type="transmembrane region" description="Helical" evidence="8">
    <location>
        <begin position="197"/>
        <end position="217"/>
    </location>
</feature>
<dbReference type="InterPro" id="IPR048279">
    <property type="entry name" value="MdtK-like"/>
</dbReference>
<dbReference type="InterPro" id="IPR044644">
    <property type="entry name" value="DinF-like"/>
</dbReference>
<comment type="subcellular location">
    <subcellularLocation>
        <location evidence="1">Cell membrane</location>
        <topology evidence="1">Multi-pass membrane protein</topology>
    </subcellularLocation>
</comment>
<keyword evidence="5 8" id="KW-0812">Transmembrane</keyword>